<evidence type="ECO:0000256" key="8">
    <source>
        <dbReference type="ARBA" id="ARBA00048679"/>
    </source>
</evidence>
<proteinExistence type="predicted"/>
<evidence type="ECO:0000256" key="5">
    <source>
        <dbReference type="ARBA" id="ARBA00022777"/>
    </source>
</evidence>
<keyword evidence="6" id="KW-0067">ATP-binding</keyword>
<dbReference type="SUPFAM" id="SSF56112">
    <property type="entry name" value="Protein kinase-like (PK-like)"/>
    <property type="match status" value="1"/>
</dbReference>
<feature type="compositionally biased region" description="Basic and acidic residues" evidence="9">
    <location>
        <begin position="539"/>
        <end position="548"/>
    </location>
</feature>
<dbReference type="InterPro" id="IPR011009">
    <property type="entry name" value="Kinase-like_dom_sf"/>
</dbReference>
<dbReference type="Gene3D" id="3.30.200.20">
    <property type="entry name" value="Phosphorylase Kinase, domain 1"/>
    <property type="match status" value="1"/>
</dbReference>
<evidence type="ECO:0000259" key="10">
    <source>
        <dbReference type="PROSITE" id="PS50011"/>
    </source>
</evidence>
<keyword evidence="5 11" id="KW-0418">Kinase</keyword>
<sequence length="602" mass="69539">MLKWQQAESDHLREVRVAKSKSLKNKRDPKISISGYEVIRVLGKGSFGVVRLVREKHNTGQDHESSRSRNQSQSVLDTPDNQVTNNAMEDYMASRTNLRRQKRALYAMKVIRKSEMLRNSQEGHLRAERDFLVASASSEWVVPLVSSFQDHANLYLVMEYMVGGDFLGLLLREDILDECVTAFYIAEMVLCIEETHRMGWIHRDVKPDNFLIDADGHLKISDFGLSFDGHWKHNQNYFSSKRYELASRLQIDVKGDAFDIAEEAAEDSGAGFTGAIQRFIDKYGFGSPYTQDVPILDRLNWKEKRKYAKSVVGTSQYMAPEIIRGDQYDGRCDWWSIGIILYECLYGRTPFFCENRAATKEKILQHRDELYFPNRARFARPWSDNILLGEVTNHAIDLITGLLQEKEHRVSSPVYMNNDLNRAARRSHTLQHGQSQLSENGHFVYKDDAGDIKAHPFFRMHNIDFATIHRKRPHFVPMVKSNQPITKYFDDEKDILSEDDRCIESLSESTNSTSENEGKGKEMEAGVAKEKKEKKRPRDKILRDDALGKKAMELRKQKAFLGYTYRKPPVCTHRRGDEDAVEDFRVGKRRNRPILEATPREG</sequence>
<dbReference type="InterPro" id="IPR050236">
    <property type="entry name" value="Ser_Thr_kinase_AGC"/>
</dbReference>
<organism evidence="11 12">
    <name type="scientific">Rhizodiscina lignyota</name>
    <dbReference type="NCBI Taxonomy" id="1504668"/>
    <lineage>
        <taxon>Eukaryota</taxon>
        <taxon>Fungi</taxon>
        <taxon>Dikarya</taxon>
        <taxon>Ascomycota</taxon>
        <taxon>Pezizomycotina</taxon>
        <taxon>Dothideomycetes</taxon>
        <taxon>Pleosporomycetidae</taxon>
        <taxon>Aulographales</taxon>
        <taxon>Rhizodiscinaceae</taxon>
        <taxon>Rhizodiscina</taxon>
    </lineage>
</organism>
<keyword evidence="12" id="KW-1185">Reference proteome</keyword>
<evidence type="ECO:0000313" key="12">
    <source>
        <dbReference type="Proteomes" id="UP000799772"/>
    </source>
</evidence>
<feature type="compositionally biased region" description="Basic and acidic residues" evidence="9">
    <location>
        <begin position="516"/>
        <end position="531"/>
    </location>
</feature>
<dbReference type="OrthoDB" id="3638488at2759"/>
<dbReference type="EC" id="2.7.11.1" evidence="1"/>
<accession>A0A9P4MC37</accession>
<keyword evidence="4" id="KW-0547">Nucleotide-binding</keyword>
<evidence type="ECO:0000256" key="6">
    <source>
        <dbReference type="ARBA" id="ARBA00022840"/>
    </source>
</evidence>
<dbReference type="EMBL" id="ML978123">
    <property type="protein sequence ID" value="KAF2102027.1"/>
    <property type="molecule type" value="Genomic_DNA"/>
</dbReference>
<name>A0A9P4MC37_9PEZI</name>
<evidence type="ECO:0000256" key="4">
    <source>
        <dbReference type="ARBA" id="ARBA00022741"/>
    </source>
</evidence>
<dbReference type="PROSITE" id="PS50011">
    <property type="entry name" value="PROTEIN_KINASE_DOM"/>
    <property type="match status" value="1"/>
</dbReference>
<dbReference type="GO" id="GO:0004674">
    <property type="term" value="F:protein serine/threonine kinase activity"/>
    <property type="evidence" value="ECO:0007669"/>
    <property type="project" value="UniProtKB-KW"/>
</dbReference>
<comment type="catalytic activity">
    <reaction evidence="7">
        <text>L-threonyl-[protein] + ATP = O-phospho-L-threonyl-[protein] + ADP + H(+)</text>
        <dbReference type="Rhea" id="RHEA:46608"/>
        <dbReference type="Rhea" id="RHEA-COMP:11060"/>
        <dbReference type="Rhea" id="RHEA-COMP:11605"/>
        <dbReference type="ChEBI" id="CHEBI:15378"/>
        <dbReference type="ChEBI" id="CHEBI:30013"/>
        <dbReference type="ChEBI" id="CHEBI:30616"/>
        <dbReference type="ChEBI" id="CHEBI:61977"/>
        <dbReference type="ChEBI" id="CHEBI:456216"/>
        <dbReference type="EC" id="2.7.11.1"/>
    </reaction>
</comment>
<feature type="compositionally biased region" description="Basic and acidic residues" evidence="9">
    <location>
        <begin position="57"/>
        <end position="67"/>
    </location>
</feature>
<dbReference type="InterPro" id="IPR000719">
    <property type="entry name" value="Prot_kinase_dom"/>
</dbReference>
<dbReference type="PANTHER" id="PTHR24356">
    <property type="entry name" value="SERINE/THREONINE-PROTEIN KINASE"/>
    <property type="match status" value="1"/>
</dbReference>
<comment type="catalytic activity">
    <reaction evidence="8">
        <text>L-seryl-[protein] + ATP = O-phospho-L-seryl-[protein] + ADP + H(+)</text>
        <dbReference type="Rhea" id="RHEA:17989"/>
        <dbReference type="Rhea" id="RHEA-COMP:9863"/>
        <dbReference type="Rhea" id="RHEA-COMP:11604"/>
        <dbReference type="ChEBI" id="CHEBI:15378"/>
        <dbReference type="ChEBI" id="CHEBI:29999"/>
        <dbReference type="ChEBI" id="CHEBI:30616"/>
        <dbReference type="ChEBI" id="CHEBI:83421"/>
        <dbReference type="ChEBI" id="CHEBI:456216"/>
        <dbReference type="EC" id="2.7.11.1"/>
    </reaction>
</comment>
<evidence type="ECO:0000313" key="11">
    <source>
        <dbReference type="EMBL" id="KAF2102027.1"/>
    </source>
</evidence>
<dbReference type="Pfam" id="PF00069">
    <property type="entry name" value="Pkinase"/>
    <property type="match status" value="2"/>
</dbReference>
<comment type="caution">
    <text evidence="11">The sequence shown here is derived from an EMBL/GenBank/DDBJ whole genome shotgun (WGS) entry which is preliminary data.</text>
</comment>
<dbReference type="Gene3D" id="1.10.510.10">
    <property type="entry name" value="Transferase(Phosphotransferase) domain 1"/>
    <property type="match status" value="1"/>
</dbReference>
<dbReference type="GO" id="GO:0035556">
    <property type="term" value="P:intracellular signal transduction"/>
    <property type="evidence" value="ECO:0007669"/>
    <property type="project" value="TreeGrafter"/>
</dbReference>
<dbReference type="Proteomes" id="UP000799772">
    <property type="component" value="Unassembled WGS sequence"/>
</dbReference>
<feature type="region of interest" description="Disordered" evidence="9">
    <location>
        <begin position="506"/>
        <end position="548"/>
    </location>
</feature>
<dbReference type="SMART" id="SM00220">
    <property type="entry name" value="S_TKc"/>
    <property type="match status" value="1"/>
</dbReference>
<evidence type="ECO:0000256" key="2">
    <source>
        <dbReference type="ARBA" id="ARBA00022527"/>
    </source>
</evidence>
<evidence type="ECO:0000256" key="7">
    <source>
        <dbReference type="ARBA" id="ARBA00047899"/>
    </source>
</evidence>
<evidence type="ECO:0000256" key="1">
    <source>
        <dbReference type="ARBA" id="ARBA00012513"/>
    </source>
</evidence>
<dbReference type="AlphaFoldDB" id="A0A9P4MC37"/>
<dbReference type="PANTHER" id="PTHR24356:SF400">
    <property type="entry name" value="SERINE_THREONINE-PROTEIN KINASE CBK1"/>
    <property type="match status" value="1"/>
</dbReference>
<dbReference type="GO" id="GO:0005524">
    <property type="term" value="F:ATP binding"/>
    <property type="evidence" value="ECO:0007669"/>
    <property type="project" value="UniProtKB-KW"/>
</dbReference>
<gene>
    <name evidence="11" type="ORF">NA57DRAFT_34906</name>
</gene>
<keyword evidence="2" id="KW-0723">Serine/threonine-protein kinase</keyword>
<reference evidence="11" key="1">
    <citation type="journal article" date="2020" name="Stud. Mycol.">
        <title>101 Dothideomycetes genomes: a test case for predicting lifestyles and emergence of pathogens.</title>
        <authorList>
            <person name="Haridas S."/>
            <person name="Albert R."/>
            <person name="Binder M."/>
            <person name="Bloem J."/>
            <person name="Labutti K."/>
            <person name="Salamov A."/>
            <person name="Andreopoulos B."/>
            <person name="Baker S."/>
            <person name="Barry K."/>
            <person name="Bills G."/>
            <person name="Bluhm B."/>
            <person name="Cannon C."/>
            <person name="Castanera R."/>
            <person name="Culley D."/>
            <person name="Daum C."/>
            <person name="Ezra D."/>
            <person name="Gonzalez J."/>
            <person name="Henrissat B."/>
            <person name="Kuo A."/>
            <person name="Liang C."/>
            <person name="Lipzen A."/>
            <person name="Lutzoni F."/>
            <person name="Magnuson J."/>
            <person name="Mondo S."/>
            <person name="Nolan M."/>
            <person name="Ohm R."/>
            <person name="Pangilinan J."/>
            <person name="Park H.-J."/>
            <person name="Ramirez L."/>
            <person name="Alfaro M."/>
            <person name="Sun H."/>
            <person name="Tritt A."/>
            <person name="Yoshinaga Y."/>
            <person name="Zwiers L.-H."/>
            <person name="Turgeon B."/>
            <person name="Goodwin S."/>
            <person name="Spatafora J."/>
            <person name="Crous P."/>
            <person name="Grigoriev I."/>
        </authorList>
    </citation>
    <scope>NUCLEOTIDE SEQUENCE</scope>
    <source>
        <strain evidence="11">CBS 133067</strain>
    </source>
</reference>
<keyword evidence="3" id="KW-0808">Transferase</keyword>
<feature type="compositionally biased region" description="Polar residues" evidence="9">
    <location>
        <begin position="68"/>
        <end position="84"/>
    </location>
</feature>
<protein>
    <recommendedName>
        <fullName evidence="1">non-specific serine/threonine protein kinase</fullName>
        <ecNumber evidence="1">2.7.11.1</ecNumber>
    </recommendedName>
</protein>
<evidence type="ECO:0000256" key="3">
    <source>
        <dbReference type="ARBA" id="ARBA00022679"/>
    </source>
</evidence>
<feature type="domain" description="Protein kinase" evidence="10">
    <location>
        <begin position="36"/>
        <end position="458"/>
    </location>
</feature>
<evidence type="ECO:0000256" key="9">
    <source>
        <dbReference type="SAM" id="MobiDB-lite"/>
    </source>
</evidence>
<feature type="compositionally biased region" description="Low complexity" evidence="9">
    <location>
        <begin position="506"/>
        <end position="515"/>
    </location>
</feature>
<feature type="region of interest" description="Disordered" evidence="9">
    <location>
        <begin position="57"/>
        <end position="84"/>
    </location>
</feature>